<evidence type="ECO:0000313" key="9">
    <source>
        <dbReference type="EMBL" id="MBO1928026.1"/>
    </source>
</evidence>
<dbReference type="PANTHER" id="PTHR42755:SF1">
    <property type="entry name" value="3-DEOXY-D-MANNO-OCTULOSONIC ACID TRANSFERASE, MITOCHONDRIAL-RELATED"/>
    <property type="match status" value="1"/>
</dbReference>
<evidence type="ECO:0000256" key="1">
    <source>
        <dbReference type="ARBA" id="ARBA00004713"/>
    </source>
</evidence>
<organism evidence="9 10">
    <name type="scientific">Thiomicrorhabdus marina</name>
    <dbReference type="NCBI Taxonomy" id="2818442"/>
    <lineage>
        <taxon>Bacteria</taxon>
        <taxon>Pseudomonadati</taxon>
        <taxon>Pseudomonadota</taxon>
        <taxon>Gammaproteobacteria</taxon>
        <taxon>Thiotrichales</taxon>
        <taxon>Piscirickettsiaceae</taxon>
        <taxon>Thiomicrorhabdus</taxon>
    </lineage>
</organism>
<evidence type="ECO:0000256" key="5">
    <source>
        <dbReference type="ARBA" id="ARBA00031445"/>
    </source>
</evidence>
<dbReference type="EC" id="2.4.99.12" evidence="2 7"/>
<keyword evidence="7" id="KW-0472">Membrane</keyword>
<dbReference type="InterPro" id="IPR038107">
    <property type="entry name" value="Glycos_transf_N_sf"/>
</dbReference>
<keyword evidence="7" id="KW-1003">Cell membrane</keyword>
<comment type="subcellular location">
    <subcellularLocation>
        <location evidence="7">Cell membrane</location>
    </subcellularLocation>
</comment>
<comment type="caution">
    <text evidence="9">The sequence shown here is derived from an EMBL/GenBank/DDBJ whole genome shotgun (WGS) entry which is preliminary data.</text>
</comment>
<evidence type="ECO:0000256" key="4">
    <source>
        <dbReference type="ARBA" id="ARBA00022679"/>
    </source>
</evidence>
<evidence type="ECO:0000256" key="7">
    <source>
        <dbReference type="RuleBase" id="RU365103"/>
    </source>
</evidence>
<evidence type="ECO:0000256" key="3">
    <source>
        <dbReference type="ARBA" id="ARBA00019077"/>
    </source>
</evidence>
<comment type="pathway">
    <text evidence="1 7">Bacterial outer membrane biogenesis; LPS core biosynthesis.</text>
</comment>
<dbReference type="EMBL" id="JAGETV010000023">
    <property type="protein sequence ID" value="MBO1928026.1"/>
    <property type="molecule type" value="Genomic_DNA"/>
</dbReference>
<protein>
    <recommendedName>
        <fullName evidence="3 7">3-deoxy-D-manno-octulosonic acid transferase</fullName>
        <shortName evidence="7">Kdo transferase</shortName>
        <ecNumber evidence="2 7">2.4.99.12</ecNumber>
    </recommendedName>
    <alternativeName>
        <fullName evidence="5 7">Lipid IV(A) 3-deoxy-D-manno-octulosonic acid transferase</fullName>
    </alternativeName>
</protein>
<sequence length="423" mass="47638">MRRLVYQTLIHLALPLVSVISWRKCKQAKQQNPQLPDCFNEKFGHIHPQQQNGIVIHAVSLGETRSILPLISALQKQYPQRPITVTNGSVRGAKQLAGTLPEGVEHHFLALDYPFAVNAFLSALQPKLMLVVETEIWPNLINACAKQQVPLMMINARLKQSSMQSYQKWGGDWLKDTLNNFQWIGCQFPADLHHFLELGVKADKLKLHGNLKFDLEIPSDIPQQAKQWKQANPQVSEKFIWVAASTHEGEEELMQAAHAQLQQPSLLILVPRQADRFHEVEKQLQTQGIHYITRSSGKPIEEDTQVYLADTVGEMMLWFEISDVAFVGGSLVPFGGHNILEPAAVKTAVISGKWHHNLQALYDAMANENGVLIVDSAEQLGEHLQQLADDEVLRSKQAEQGFHAFQQHSGALQRLLDDLKPFL</sequence>
<dbReference type="InterPro" id="IPR007507">
    <property type="entry name" value="Glycos_transf_N"/>
</dbReference>
<proteinExistence type="inferred from homology"/>
<keyword evidence="4 7" id="KW-0808">Transferase</keyword>
<comment type="function">
    <text evidence="7">Involved in lipopolysaccharide (LPS) biosynthesis. Catalyzes the transfer of 3-deoxy-D-manno-octulosonate (Kdo) residue(s) from CMP-Kdo to lipid IV(A), the tetraacyldisaccharide-1,4'-bisphosphate precursor of lipid A.</text>
</comment>
<dbReference type="Gene3D" id="3.40.50.2000">
    <property type="entry name" value="Glycogen Phosphorylase B"/>
    <property type="match status" value="1"/>
</dbReference>
<reference evidence="9 10" key="1">
    <citation type="submission" date="2021-03" db="EMBL/GenBank/DDBJ databases">
        <title>Thiomicrorhabdus sp.nov.,novel sulfur-oxidizing bacteria isolated from coastal sediment.</title>
        <authorList>
            <person name="Liu X."/>
        </authorList>
    </citation>
    <scope>NUCLEOTIDE SEQUENCE [LARGE SCALE GENOMIC DNA]</scope>
    <source>
        <strain evidence="9 10">6S2-11</strain>
    </source>
</reference>
<evidence type="ECO:0000259" key="8">
    <source>
        <dbReference type="Pfam" id="PF04413"/>
    </source>
</evidence>
<evidence type="ECO:0000313" key="10">
    <source>
        <dbReference type="Proteomes" id="UP000664835"/>
    </source>
</evidence>
<evidence type="ECO:0000256" key="6">
    <source>
        <dbReference type="ARBA" id="ARBA00049183"/>
    </source>
</evidence>
<evidence type="ECO:0000256" key="2">
    <source>
        <dbReference type="ARBA" id="ARBA00012621"/>
    </source>
</evidence>
<comment type="catalytic activity">
    <reaction evidence="6 7">
        <text>lipid IVA (E. coli) + CMP-3-deoxy-beta-D-manno-octulosonate = alpha-Kdo-(2-&gt;6)-lipid IVA (E. coli) + CMP + H(+)</text>
        <dbReference type="Rhea" id="RHEA:28066"/>
        <dbReference type="ChEBI" id="CHEBI:15378"/>
        <dbReference type="ChEBI" id="CHEBI:58603"/>
        <dbReference type="ChEBI" id="CHEBI:60364"/>
        <dbReference type="ChEBI" id="CHEBI:60377"/>
        <dbReference type="ChEBI" id="CHEBI:85987"/>
        <dbReference type="EC" id="2.4.99.12"/>
    </reaction>
</comment>
<dbReference type="Pfam" id="PF04413">
    <property type="entry name" value="Glycos_transf_N"/>
    <property type="match status" value="1"/>
</dbReference>
<comment type="similarity">
    <text evidence="7">Belongs to the glycosyltransferase group 1 family.</text>
</comment>
<dbReference type="InterPro" id="IPR039901">
    <property type="entry name" value="Kdotransferase"/>
</dbReference>
<feature type="domain" description="3-deoxy-D-manno-octulosonic-acid transferase N-terminal" evidence="8">
    <location>
        <begin position="39"/>
        <end position="214"/>
    </location>
</feature>
<accession>A0ABS3Q6Y4</accession>
<gene>
    <name evidence="9" type="ORF">J3998_10610</name>
</gene>
<keyword evidence="7" id="KW-0448">Lipopolysaccharide biosynthesis</keyword>
<dbReference type="SUPFAM" id="SSF53756">
    <property type="entry name" value="UDP-Glycosyltransferase/glycogen phosphorylase"/>
    <property type="match status" value="1"/>
</dbReference>
<keyword evidence="10" id="KW-1185">Reference proteome</keyword>
<dbReference type="Proteomes" id="UP000664835">
    <property type="component" value="Unassembled WGS sequence"/>
</dbReference>
<dbReference type="RefSeq" id="WP_208150636.1">
    <property type="nucleotide sequence ID" value="NZ_JAGETV010000023.1"/>
</dbReference>
<dbReference type="GO" id="GO:0016740">
    <property type="term" value="F:transferase activity"/>
    <property type="evidence" value="ECO:0007669"/>
    <property type="project" value="UniProtKB-KW"/>
</dbReference>
<dbReference type="Gene3D" id="3.40.50.11720">
    <property type="entry name" value="3-Deoxy-D-manno-octulosonic-acid transferase, N-terminal domain"/>
    <property type="match status" value="1"/>
</dbReference>
<name>A0ABS3Q6Y4_9GAMM</name>
<dbReference type="PANTHER" id="PTHR42755">
    <property type="entry name" value="3-DEOXY-MANNO-OCTULOSONATE CYTIDYLYLTRANSFERASE"/>
    <property type="match status" value="1"/>
</dbReference>